<name>A0A0E9W4Y6_ANGAN</name>
<reference evidence="1" key="2">
    <citation type="journal article" date="2015" name="Fish Shellfish Immunol.">
        <title>Early steps in the European eel (Anguilla anguilla)-Vibrio vulnificus interaction in the gills: Role of the RtxA13 toxin.</title>
        <authorList>
            <person name="Callol A."/>
            <person name="Pajuelo D."/>
            <person name="Ebbesson L."/>
            <person name="Teles M."/>
            <person name="MacKenzie S."/>
            <person name="Amaro C."/>
        </authorList>
    </citation>
    <scope>NUCLEOTIDE SEQUENCE</scope>
</reference>
<dbReference type="EMBL" id="GBXM01023170">
    <property type="protein sequence ID" value="JAH85407.1"/>
    <property type="molecule type" value="Transcribed_RNA"/>
</dbReference>
<organism evidence="1">
    <name type="scientific">Anguilla anguilla</name>
    <name type="common">European freshwater eel</name>
    <name type="synonym">Muraena anguilla</name>
    <dbReference type="NCBI Taxonomy" id="7936"/>
    <lineage>
        <taxon>Eukaryota</taxon>
        <taxon>Metazoa</taxon>
        <taxon>Chordata</taxon>
        <taxon>Craniata</taxon>
        <taxon>Vertebrata</taxon>
        <taxon>Euteleostomi</taxon>
        <taxon>Actinopterygii</taxon>
        <taxon>Neopterygii</taxon>
        <taxon>Teleostei</taxon>
        <taxon>Anguilliformes</taxon>
        <taxon>Anguillidae</taxon>
        <taxon>Anguilla</taxon>
    </lineage>
</organism>
<proteinExistence type="predicted"/>
<evidence type="ECO:0000313" key="1">
    <source>
        <dbReference type="EMBL" id="JAH85407.1"/>
    </source>
</evidence>
<dbReference type="AlphaFoldDB" id="A0A0E9W4Y6"/>
<accession>A0A0E9W4Y6</accession>
<reference evidence="1" key="1">
    <citation type="submission" date="2014-11" db="EMBL/GenBank/DDBJ databases">
        <authorList>
            <person name="Amaro Gonzalez C."/>
        </authorList>
    </citation>
    <scope>NUCLEOTIDE SEQUENCE</scope>
</reference>
<protein>
    <submittedName>
        <fullName evidence="1">Uncharacterized protein</fullName>
    </submittedName>
</protein>
<sequence length="55" mass="6684">MYETEVSMENSCLRDTFNTVRLRNPLLAQKLMLSHSFCRIRRLLRRKTFFPFCGR</sequence>